<name>A0ABU2LDN9_9ACTN</name>
<dbReference type="Proteomes" id="UP001183388">
    <property type="component" value="Unassembled WGS sequence"/>
</dbReference>
<sequence length="134" mass="14626">MLEITGNCDGFIDLPRELGEDLIGIVKTLPVWNMDGVFLEDSTMEQYRAALDSAPLFDEFQGRLLSMLGGAAGGYAVVHLRSIAQVLGIGDDFLRLVTAILAGVAIPFQPFRRWPLWKEIGTNLNAGSWSSPTT</sequence>
<dbReference type="RefSeq" id="WP_311632654.1">
    <property type="nucleotide sequence ID" value="NZ_JAVREN010000044.1"/>
</dbReference>
<organism evidence="1 2">
    <name type="scientific">Streptomyces boetiae</name>
    <dbReference type="NCBI Taxonomy" id="3075541"/>
    <lineage>
        <taxon>Bacteria</taxon>
        <taxon>Bacillati</taxon>
        <taxon>Actinomycetota</taxon>
        <taxon>Actinomycetes</taxon>
        <taxon>Kitasatosporales</taxon>
        <taxon>Streptomycetaceae</taxon>
        <taxon>Streptomyces</taxon>
    </lineage>
</organism>
<evidence type="ECO:0000313" key="2">
    <source>
        <dbReference type="Proteomes" id="UP001183388"/>
    </source>
</evidence>
<protein>
    <submittedName>
        <fullName evidence="1">Uncharacterized protein</fullName>
    </submittedName>
</protein>
<reference evidence="2" key="1">
    <citation type="submission" date="2023-07" db="EMBL/GenBank/DDBJ databases">
        <title>30 novel species of actinomycetes from the DSMZ collection.</title>
        <authorList>
            <person name="Nouioui I."/>
        </authorList>
    </citation>
    <scope>NUCLEOTIDE SEQUENCE [LARGE SCALE GENOMIC DNA]</scope>
    <source>
        <strain evidence="2">DSM 44917</strain>
    </source>
</reference>
<keyword evidence="2" id="KW-1185">Reference proteome</keyword>
<comment type="caution">
    <text evidence="1">The sequence shown here is derived from an EMBL/GenBank/DDBJ whole genome shotgun (WGS) entry which is preliminary data.</text>
</comment>
<evidence type="ECO:0000313" key="1">
    <source>
        <dbReference type="EMBL" id="MDT0309691.1"/>
    </source>
</evidence>
<dbReference type="EMBL" id="JAVREN010000044">
    <property type="protein sequence ID" value="MDT0309691.1"/>
    <property type="molecule type" value="Genomic_DNA"/>
</dbReference>
<accession>A0ABU2LDN9</accession>
<proteinExistence type="predicted"/>
<gene>
    <name evidence="1" type="ORF">RM780_22420</name>
</gene>